<evidence type="ECO:0000313" key="2">
    <source>
        <dbReference type="Proteomes" id="UP000183920"/>
    </source>
</evidence>
<evidence type="ECO:0008006" key="3">
    <source>
        <dbReference type="Google" id="ProtNLM"/>
    </source>
</evidence>
<proteinExistence type="predicted"/>
<organism evidence="1 2">
    <name type="scientific">Proteus penneri</name>
    <dbReference type="NCBI Taxonomy" id="102862"/>
    <lineage>
        <taxon>Bacteria</taxon>
        <taxon>Pseudomonadati</taxon>
        <taxon>Pseudomonadota</taxon>
        <taxon>Gammaproteobacteria</taxon>
        <taxon>Enterobacterales</taxon>
        <taxon>Morganellaceae</taxon>
        <taxon>Proteus</taxon>
    </lineage>
</organism>
<dbReference type="SUPFAM" id="SSF55144">
    <property type="entry name" value="LigT-like"/>
    <property type="match status" value="1"/>
</dbReference>
<dbReference type="AlphaFoldDB" id="A0A0G4QGR0"/>
<reference evidence="2" key="1">
    <citation type="submission" date="2015-06" db="EMBL/GenBank/DDBJ databases">
        <authorList>
            <person name="Urmite Genomes"/>
        </authorList>
    </citation>
    <scope>NUCLEOTIDE SEQUENCE [LARGE SCALE GENOMIC DNA]</scope>
    <source>
        <strain evidence="2">CSUR P1867</strain>
    </source>
</reference>
<protein>
    <recommendedName>
        <fullName evidence="3">DUF1868 domain-containing protein</fullName>
    </recommendedName>
</protein>
<dbReference type="Proteomes" id="UP000183920">
    <property type="component" value="Unassembled WGS sequence"/>
</dbReference>
<dbReference type="InterPro" id="IPR009097">
    <property type="entry name" value="Cyclic_Pdiesterase"/>
</dbReference>
<accession>A0A0G4QGR0</accession>
<dbReference type="RefSeq" id="WP_072064989.1">
    <property type="nucleotide sequence ID" value="NZ_CVRY01000007.1"/>
</dbReference>
<evidence type="ECO:0000313" key="1">
    <source>
        <dbReference type="EMBL" id="CRL65048.1"/>
    </source>
</evidence>
<dbReference type="EMBL" id="CVRY01000007">
    <property type="protein sequence ID" value="CRL65048.1"/>
    <property type="molecule type" value="Genomic_DNA"/>
</dbReference>
<sequence>MAYEFLTQATLKKLATGDAWQRQVNDEDIIDVSLNAGQLIIYQPEIEESFIPFSQKLMAYCEQLKLKFPFIEFAQPQEFHSTLLTIFNQQNEQFKLQRPVLLAWCHEIAKIFNQIKSIKILFKNVILTSNGSLILTGISEELTRFRQEIYQQIPIDNTLHKNIIHITLGRLSENTSSAEMKKLYDELEQNRSSLIHNAINTPIVIRHPKFVVSKGSLSTEVQMGLTMEFNQLWPFRCY</sequence>
<gene>
    <name evidence="1" type="ORF">BN1804_03308</name>
</gene>
<name>A0A0G4QGR0_9GAMM</name>
<dbReference type="Gene3D" id="3.90.1140.10">
    <property type="entry name" value="Cyclic phosphodiesterase"/>
    <property type="match status" value="1"/>
</dbReference>